<evidence type="ECO:0000256" key="2">
    <source>
        <dbReference type="SAM" id="SignalP"/>
    </source>
</evidence>
<dbReference type="PANTHER" id="PTHR11022">
    <property type="entry name" value="PEPTIDOGLYCAN RECOGNITION PROTEIN"/>
    <property type="match status" value="1"/>
</dbReference>
<comment type="similarity">
    <text evidence="1">Belongs to the N-acetylmuramoyl-L-alanine amidase 2 family.</text>
</comment>
<accession>A0A0J6ZLR6</accession>
<dbReference type="Gene3D" id="3.40.80.10">
    <property type="entry name" value="Peptidoglycan recognition protein-like"/>
    <property type="match status" value="1"/>
</dbReference>
<keyword evidence="2" id="KW-0732">Signal</keyword>
<proteinExistence type="inferred from homology"/>
<dbReference type="InterPro" id="IPR002502">
    <property type="entry name" value="Amidase_domain"/>
</dbReference>
<dbReference type="Pfam" id="PF01510">
    <property type="entry name" value="Amidase_2"/>
    <property type="match status" value="1"/>
</dbReference>
<gene>
    <name evidence="5" type="ORF">AB840_11600</name>
</gene>
<evidence type="ECO:0000313" key="6">
    <source>
        <dbReference type="Proteomes" id="UP000036503"/>
    </source>
</evidence>
<dbReference type="SUPFAM" id="SSF55846">
    <property type="entry name" value="N-acetylmuramoyl-L-alanine amidase-like"/>
    <property type="match status" value="1"/>
</dbReference>
<comment type="caution">
    <text evidence="5">The sequence shown here is derived from an EMBL/GenBank/DDBJ whole genome shotgun (WGS) entry which is preliminary data.</text>
</comment>
<evidence type="ECO:0000259" key="3">
    <source>
        <dbReference type="SMART" id="SM00644"/>
    </source>
</evidence>
<dbReference type="PATRIC" id="fig|1122219.3.peg.2270"/>
<feature type="domain" description="N-acetylmuramoyl-L-alanine amidase" evidence="3">
    <location>
        <begin position="38"/>
        <end position="167"/>
    </location>
</feature>
<protein>
    <submittedName>
        <fullName evidence="5">N-acetylmuramoyl-L-alanine amidase</fullName>
    </submittedName>
</protein>
<dbReference type="CDD" id="cd06583">
    <property type="entry name" value="PGRP"/>
    <property type="match status" value="1"/>
</dbReference>
<dbReference type="SMART" id="SM00701">
    <property type="entry name" value="PGRP"/>
    <property type="match status" value="1"/>
</dbReference>
<dbReference type="OrthoDB" id="9812621at2"/>
<dbReference type="GO" id="GO:0008270">
    <property type="term" value="F:zinc ion binding"/>
    <property type="evidence" value="ECO:0007669"/>
    <property type="project" value="InterPro"/>
</dbReference>
<feature type="domain" description="Peptidoglycan recognition protein family" evidence="4">
    <location>
        <begin position="29"/>
        <end position="161"/>
    </location>
</feature>
<keyword evidence="6" id="KW-1185">Reference proteome</keyword>
<dbReference type="SMART" id="SM00644">
    <property type="entry name" value="Ami_2"/>
    <property type="match status" value="1"/>
</dbReference>
<feature type="signal peptide" evidence="2">
    <location>
        <begin position="1"/>
        <end position="19"/>
    </location>
</feature>
<reference evidence="5 6" key="1">
    <citation type="submission" date="2015-06" db="EMBL/GenBank/DDBJ databases">
        <title>Draft genome sequence of beer spoilage bacterium Megasphaera cerevisiae type strain 20462.</title>
        <authorList>
            <person name="Kutumbaka K."/>
            <person name="Pasmowitz J."/>
            <person name="Mategko J."/>
            <person name="Reyes D."/>
            <person name="Friedrich A."/>
            <person name="Han S."/>
            <person name="Martens-Habbena W."/>
            <person name="Neal-McKinney J."/>
            <person name="Janagama H.K."/>
            <person name="Nadala C."/>
            <person name="Samadpour M."/>
        </authorList>
    </citation>
    <scope>NUCLEOTIDE SEQUENCE [LARGE SCALE GENOMIC DNA]</scope>
    <source>
        <strain evidence="5 6">DSM 20462</strain>
    </source>
</reference>
<dbReference type="InterPro" id="IPR036505">
    <property type="entry name" value="Amidase/PGRP_sf"/>
</dbReference>
<dbReference type="GO" id="GO:0009253">
    <property type="term" value="P:peptidoglycan catabolic process"/>
    <property type="evidence" value="ECO:0007669"/>
    <property type="project" value="InterPro"/>
</dbReference>
<evidence type="ECO:0000313" key="5">
    <source>
        <dbReference type="EMBL" id="KMO85816.1"/>
    </source>
</evidence>
<name>A0A0J6ZLR6_9FIRM</name>
<organism evidence="5 6">
    <name type="scientific">Megasphaera cerevisiae DSM 20462</name>
    <dbReference type="NCBI Taxonomy" id="1122219"/>
    <lineage>
        <taxon>Bacteria</taxon>
        <taxon>Bacillati</taxon>
        <taxon>Bacillota</taxon>
        <taxon>Negativicutes</taxon>
        <taxon>Veillonellales</taxon>
        <taxon>Veillonellaceae</taxon>
        <taxon>Megasphaera</taxon>
    </lineage>
</organism>
<dbReference type="Proteomes" id="UP000036503">
    <property type="component" value="Unassembled WGS sequence"/>
</dbReference>
<dbReference type="InterPro" id="IPR006619">
    <property type="entry name" value="PGRP_domain_met/bac"/>
</dbReference>
<evidence type="ECO:0000259" key="4">
    <source>
        <dbReference type="SMART" id="SM00701"/>
    </source>
</evidence>
<evidence type="ECO:0000256" key="1">
    <source>
        <dbReference type="ARBA" id="ARBA00007553"/>
    </source>
</evidence>
<dbReference type="STRING" id="39029.BSR42_10040"/>
<dbReference type="InParanoid" id="A0A0J6ZLR6"/>
<dbReference type="EMBL" id="LEKT01000045">
    <property type="protein sequence ID" value="KMO85816.1"/>
    <property type="molecule type" value="Genomic_DNA"/>
</dbReference>
<feature type="chain" id="PRO_5005285731" evidence="2">
    <location>
        <begin position="20"/>
        <end position="185"/>
    </location>
</feature>
<dbReference type="PANTHER" id="PTHR11022:SF41">
    <property type="entry name" value="PEPTIDOGLYCAN-RECOGNITION PROTEIN LC-RELATED"/>
    <property type="match status" value="1"/>
</dbReference>
<dbReference type="AlphaFoldDB" id="A0A0J6ZLR6"/>
<dbReference type="GO" id="GO:0008745">
    <property type="term" value="F:N-acetylmuramoyl-L-alanine amidase activity"/>
    <property type="evidence" value="ECO:0007669"/>
    <property type="project" value="InterPro"/>
</dbReference>
<sequence length="185" mass="20414">MAIGSLAVLPSLVPTLVRAASNETIVSEPHIVPTNLKFTETLIPRKITNLIIVHHVGGTDRDVSAAEIHQWHLANGWAGIGYHFLIHKNGMIEQGRPLYAIGAHCYGYNQTSVGICSAGDFDISFPTKNQIDSASHLIAYLCQKYGLKPDSRTVLGHRDLNQTECPGQNYYSQLEALRKKTAYFL</sequence>
<dbReference type="InterPro" id="IPR015510">
    <property type="entry name" value="PGRP"/>
</dbReference>